<feature type="transmembrane region" description="Helical" evidence="1">
    <location>
        <begin position="39"/>
        <end position="60"/>
    </location>
</feature>
<keyword evidence="1" id="KW-0812">Transmembrane</keyword>
<name>A0A7J5G2D3_PHOVU</name>
<protein>
    <recommendedName>
        <fullName evidence="4">Transmembrane protein</fullName>
    </recommendedName>
</protein>
<gene>
    <name evidence="2" type="ORF">GAS37_14275</name>
</gene>
<dbReference type="AlphaFoldDB" id="A0A7J5G2D3"/>
<dbReference type="EMBL" id="WCXA01000030">
    <property type="protein sequence ID" value="KAB3859711.1"/>
    <property type="molecule type" value="Genomic_DNA"/>
</dbReference>
<keyword evidence="1" id="KW-0472">Membrane</keyword>
<evidence type="ECO:0000313" key="3">
    <source>
        <dbReference type="Proteomes" id="UP000470332"/>
    </source>
</evidence>
<keyword evidence="1" id="KW-1133">Transmembrane helix</keyword>
<organism evidence="2 3">
    <name type="scientific">Phocaeicola vulgatus</name>
    <name type="common">Bacteroides vulgatus</name>
    <dbReference type="NCBI Taxonomy" id="821"/>
    <lineage>
        <taxon>Bacteria</taxon>
        <taxon>Pseudomonadati</taxon>
        <taxon>Bacteroidota</taxon>
        <taxon>Bacteroidia</taxon>
        <taxon>Bacteroidales</taxon>
        <taxon>Bacteroidaceae</taxon>
        <taxon>Phocaeicola</taxon>
    </lineage>
</organism>
<dbReference type="Proteomes" id="UP000470332">
    <property type="component" value="Unassembled WGS sequence"/>
</dbReference>
<evidence type="ECO:0008006" key="4">
    <source>
        <dbReference type="Google" id="ProtNLM"/>
    </source>
</evidence>
<accession>A0A7J5G2D3</accession>
<proteinExistence type="predicted"/>
<sequence length="93" mass="11006">MELFRLDNSLQFLVLFLIRLPVCEFVTIGTMFFNEFAKILVFTTSIGYIFIVYFFIWKIVSSKKCDIILKLSSKKCCIYRFSSSKKCIFARDK</sequence>
<comment type="caution">
    <text evidence="2">The sequence shown here is derived from an EMBL/GenBank/DDBJ whole genome shotgun (WGS) entry which is preliminary data.</text>
</comment>
<feature type="transmembrane region" description="Helical" evidence="1">
    <location>
        <begin position="12"/>
        <end position="33"/>
    </location>
</feature>
<evidence type="ECO:0000313" key="2">
    <source>
        <dbReference type="EMBL" id="KAB3859711.1"/>
    </source>
</evidence>
<reference evidence="2 3" key="1">
    <citation type="journal article" date="2019" name="Nat. Med.">
        <title>A library of human gut bacterial isolates paired with longitudinal multiomics data enables mechanistic microbiome research.</title>
        <authorList>
            <person name="Poyet M."/>
            <person name="Groussin M."/>
            <person name="Gibbons S.M."/>
            <person name="Avila-Pacheco J."/>
            <person name="Jiang X."/>
            <person name="Kearney S.M."/>
            <person name="Perrotta A.R."/>
            <person name="Berdy B."/>
            <person name="Zhao S."/>
            <person name="Lieberman T.D."/>
            <person name="Swanson P.K."/>
            <person name="Smith M."/>
            <person name="Roesemann S."/>
            <person name="Alexander J.E."/>
            <person name="Rich S.A."/>
            <person name="Livny J."/>
            <person name="Vlamakis H."/>
            <person name="Clish C."/>
            <person name="Bullock K."/>
            <person name="Deik A."/>
            <person name="Scott J."/>
            <person name="Pierce K.A."/>
            <person name="Xavier R.J."/>
            <person name="Alm E.J."/>
        </authorList>
    </citation>
    <scope>NUCLEOTIDE SEQUENCE [LARGE SCALE GENOMIC DNA]</scope>
    <source>
        <strain evidence="2 3">BIOML-A9</strain>
    </source>
</reference>
<evidence type="ECO:0000256" key="1">
    <source>
        <dbReference type="SAM" id="Phobius"/>
    </source>
</evidence>